<protein>
    <recommendedName>
        <fullName evidence="3">lysophospholipase</fullName>
        <ecNumber evidence="3">3.1.1.5</ecNumber>
    </recommendedName>
</protein>
<evidence type="ECO:0000256" key="11">
    <source>
        <dbReference type="ARBA" id="ARBA00023098"/>
    </source>
</evidence>
<feature type="active site" description="Nucleophile" evidence="17">
    <location>
        <position position="1024"/>
    </location>
</feature>
<evidence type="ECO:0000256" key="5">
    <source>
        <dbReference type="ARBA" id="ARBA00022692"/>
    </source>
</evidence>
<accession>A0A1A8NSK2</accession>
<reference evidence="22" key="2">
    <citation type="submission" date="2016-06" db="EMBL/GenBank/DDBJ databases">
        <title>The genome of a short-lived fish provides insights into sex chromosome evolution and the genetic control of aging.</title>
        <authorList>
            <person name="Reichwald K."/>
            <person name="Felder M."/>
            <person name="Petzold A."/>
            <person name="Koch P."/>
            <person name="Groth M."/>
            <person name="Platzer M."/>
        </authorList>
    </citation>
    <scope>NUCLEOTIDE SEQUENCE</scope>
    <source>
        <tissue evidence="22">Brain</tissue>
    </source>
</reference>
<dbReference type="GO" id="GO:0005789">
    <property type="term" value="C:endoplasmic reticulum membrane"/>
    <property type="evidence" value="ECO:0007669"/>
    <property type="project" value="UniProtKB-SubCell"/>
</dbReference>
<evidence type="ECO:0000256" key="4">
    <source>
        <dbReference type="ARBA" id="ARBA00022553"/>
    </source>
</evidence>
<dbReference type="InterPro" id="IPR016035">
    <property type="entry name" value="Acyl_Trfase/lysoPLipase"/>
</dbReference>
<evidence type="ECO:0000256" key="17">
    <source>
        <dbReference type="PROSITE-ProRule" id="PRU01161"/>
    </source>
</evidence>
<comment type="catalytic activity">
    <reaction evidence="16">
        <text>1-hexadecanoyl-sn-glycero-3-phosphocholine + H2O = sn-glycerol 3-phosphocholine + hexadecanoate + H(+)</text>
        <dbReference type="Rhea" id="RHEA:40435"/>
        <dbReference type="ChEBI" id="CHEBI:7896"/>
        <dbReference type="ChEBI" id="CHEBI:15377"/>
        <dbReference type="ChEBI" id="CHEBI:15378"/>
        <dbReference type="ChEBI" id="CHEBI:16870"/>
        <dbReference type="ChEBI" id="CHEBI:72998"/>
    </reaction>
    <physiologicalReaction direction="left-to-right" evidence="16">
        <dbReference type="Rhea" id="RHEA:40436"/>
    </physiologicalReaction>
</comment>
<keyword evidence="6" id="KW-0677">Repeat</keyword>
<keyword evidence="8" id="KW-0256">Endoplasmic reticulum</keyword>
<evidence type="ECO:0000313" key="22">
    <source>
        <dbReference type="EMBL" id="SBR72006.1"/>
    </source>
</evidence>
<dbReference type="Gene3D" id="3.40.1090.10">
    <property type="entry name" value="Cytosolic phospholipase A2 catalytic domain"/>
    <property type="match status" value="1"/>
</dbReference>
<dbReference type="GO" id="GO:0016042">
    <property type="term" value="P:lipid catabolic process"/>
    <property type="evidence" value="ECO:0007669"/>
    <property type="project" value="UniProtKB-UniRule"/>
</dbReference>
<evidence type="ECO:0000256" key="15">
    <source>
        <dbReference type="ARBA" id="ARBA00048454"/>
    </source>
</evidence>
<feature type="compositionally biased region" description="Polar residues" evidence="18">
    <location>
        <begin position="51"/>
        <end position="62"/>
    </location>
</feature>
<comment type="catalytic activity">
    <reaction evidence="13">
        <text>1-(9Z-octadecenoyl)-sn-glycero-3-phosphocholine + H2O = sn-glycerol 3-phosphocholine + (9Z)-octadecenoate + H(+)</text>
        <dbReference type="Rhea" id="RHEA:40807"/>
        <dbReference type="ChEBI" id="CHEBI:15377"/>
        <dbReference type="ChEBI" id="CHEBI:15378"/>
        <dbReference type="ChEBI" id="CHEBI:16870"/>
        <dbReference type="ChEBI" id="CHEBI:28610"/>
        <dbReference type="ChEBI" id="CHEBI:30823"/>
    </reaction>
    <physiologicalReaction direction="left-to-right" evidence="13">
        <dbReference type="Rhea" id="RHEA:40808"/>
    </physiologicalReaction>
</comment>
<evidence type="ECO:0000256" key="2">
    <source>
        <dbReference type="ARBA" id="ARBA00006636"/>
    </source>
</evidence>
<organism evidence="22">
    <name type="scientific">Nothobranchius rachovii</name>
    <name type="common">bluefin notho</name>
    <dbReference type="NCBI Taxonomy" id="451742"/>
    <lineage>
        <taxon>Eukaryota</taxon>
        <taxon>Metazoa</taxon>
        <taxon>Chordata</taxon>
        <taxon>Craniata</taxon>
        <taxon>Vertebrata</taxon>
        <taxon>Euteleostomi</taxon>
        <taxon>Actinopterygii</taxon>
        <taxon>Neopterygii</taxon>
        <taxon>Teleostei</taxon>
        <taxon>Neoteleostei</taxon>
        <taxon>Acanthomorphata</taxon>
        <taxon>Ovalentaria</taxon>
        <taxon>Atherinomorphae</taxon>
        <taxon>Cyprinodontiformes</taxon>
        <taxon>Nothobranchiidae</taxon>
        <taxon>Nothobranchius</taxon>
    </lineage>
</organism>
<comment type="similarity">
    <text evidence="2">Belongs to the NTE family.</text>
</comment>
<evidence type="ECO:0000256" key="7">
    <source>
        <dbReference type="ARBA" id="ARBA00022801"/>
    </source>
</evidence>
<dbReference type="Gene3D" id="2.60.120.10">
    <property type="entry name" value="Jelly Rolls"/>
    <property type="match status" value="3"/>
</dbReference>
<dbReference type="Pfam" id="PF24179">
    <property type="entry name" value="NTE_Ploop"/>
    <property type="match status" value="1"/>
</dbReference>
<dbReference type="InterPro" id="IPR002641">
    <property type="entry name" value="PNPLA_dom"/>
</dbReference>
<dbReference type="FunFam" id="2.60.120.10:FF:000010">
    <property type="entry name" value="neuropathy target esterase isoform X1"/>
    <property type="match status" value="1"/>
</dbReference>
<evidence type="ECO:0000256" key="19">
    <source>
        <dbReference type="SAM" id="Phobius"/>
    </source>
</evidence>
<comment type="catalytic activity">
    <reaction evidence="14">
        <text>1-hexadecanoyl-sn-glycero-3-phosphate + H2O = sn-glycerol 3-phosphate + hexadecanoate + H(+)</text>
        <dbReference type="Rhea" id="RHEA:49092"/>
        <dbReference type="ChEBI" id="CHEBI:7896"/>
        <dbReference type="ChEBI" id="CHEBI:15377"/>
        <dbReference type="ChEBI" id="CHEBI:15378"/>
        <dbReference type="ChEBI" id="CHEBI:57518"/>
        <dbReference type="ChEBI" id="CHEBI:57597"/>
    </reaction>
    <physiologicalReaction direction="left-to-right" evidence="14">
        <dbReference type="Rhea" id="RHEA:49093"/>
    </physiologicalReaction>
</comment>
<comment type="subcellular location">
    <subcellularLocation>
        <location evidence="1">Endoplasmic reticulum membrane</location>
        <topology evidence="1">Single-pass type III membrane protein</topology>
    </subcellularLocation>
</comment>
<feature type="compositionally biased region" description="Acidic residues" evidence="18">
    <location>
        <begin position="1355"/>
        <end position="1364"/>
    </location>
</feature>
<dbReference type="CDD" id="cd00038">
    <property type="entry name" value="CAP_ED"/>
    <property type="match status" value="3"/>
</dbReference>
<keyword evidence="11 17" id="KW-0443">Lipid metabolism</keyword>
<feature type="short sequence motif" description="DGA/G" evidence="17">
    <location>
        <begin position="1144"/>
        <end position="1146"/>
    </location>
</feature>
<dbReference type="PROSITE" id="PS50042">
    <property type="entry name" value="CNMP_BINDING_3"/>
    <property type="match status" value="3"/>
</dbReference>
<keyword evidence="10 19" id="KW-1133">Transmembrane helix</keyword>
<keyword evidence="7 17" id="KW-0378">Hydrolase</keyword>
<dbReference type="SUPFAM" id="SSF52151">
    <property type="entry name" value="FabD/lysophospholipase-like"/>
    <property type="match status" value="1"/>
</dbReference>
<dbReference type="InterPro" id="IPR000595">
    <property type="entry name" value="cNMP-bd_dom"/>
</dbReference>
<evidence type="ECO:0000256" key="6">
    <source>
        <dbReference type="ARBA" id="ARBA00022737"/>
    </source>
</evidence>
<dbReference type="SUPFAM" id="SSF51206">
    <property type="entry name" value="cAMP-binding domain-like"/>
    <property type="match status" value="3"/>
</dbReference>
<dbReference type="InterPro" id="IPR014710">
    <property type="entry name" value="RmlC-like_jellyroll"/>
</dbReference>
<evidence type="ECO:0000259" key="20">
    <source>
        <dbReference type="PROSITE" id="PS50042"/>
    </source>
</evidence>
<dbReference type="GO" id="GO:0004622">
    <property type="term" value="F:phosphatidylcholine lysophospholipase activity"/>
    <property type="evidence" value="ECO:0007669"/>
    <property type="project" value="UniProtKB-EC"/>
</dbReference>
<feature type="domain" description="PNPLA" evidence="21">
    <location>
        <begin position="991"/>
        <end position="1157"/>
    </location>
</feature>
<feature type="domain" description="Cyclic nucleotide-binding" evidence="20">
    <location>
        <begin position="236"/>
        <end position="363"/>
    </location>
</feature>
<reference evidence="22" key="1">
    <citation type="submission" date="2016-05" db="EMBL/GenBank/DDBJ databases">
        <authorList>
            <person name="Lavstsen T."/>
            <person name="Jespersen J.S."/>
        </authorList>
    </citation>
    <scope>NUCLEOTIDE SEQUENCE</scope>
    <source>
        <tissue evidence="22">Brain</tissue>
    </source>
</reference>
<dbReference type="CDD" id="cd07225">
    <property type="entry name" value="Pat_PNPLA6_PNPLA7"/>
    <property type="match status" value="1"/>
</dbReference>
<dbReference type="SMART" id="SM00100">
    <property type="entry name" value="cNMP"/>
    <property type="match status" value="3"/>
</dbReference>
<feature type="short sequence motif" description="GXSXG" evidence="17">
    <location>
        <begin position="1022"/>
        <end position="1026"/>
    </location>
</feature>
<dbReference type="PROSITE" id="PS51635">
    <property type="entry name" value="PNPLA"/>
    <property type="match status" value="1"/>
</dbReference>
<gene>
    <name evidence="22" type="primary">PNPLA7A</name>
</gene>
<dbReference type="FunFam" id="2.60.120.10:FF:000012">
    <property type="entry name" value="neuropathy target esterase isoform X2"/>
    <property type="match status" value="1"/>
</dbReference>
<evidence type="ECO:0000259" key="21">
    <source>
        <dbReference type="PROSITE" id="PS51635"/>
    </source>
</evidence>
<dbReference type="FunFam" id="3.40.1090.10:FF:000001">
    <property type="entry name" value="neuropathy target esterase isoform X2"/>
    <property type="match status" value="1"/>
</dbReference>
<feature type="active site" description="Proton acceptor" evidence="17">
    <location>
        <position position="1144"/>
    </location>
</feature>
<keyword evidence="4" id="KW-0597">Phosphoprotein</keyword>
<evidence type="ECO:0000256" key="18">
    <source>
        <dbReference type="SAM" id="MobiDB-lite"/>
    </source>
</evidence>
<feature type="transmembrane region" description="Helical" evidence="19">
    <location>
        <begin position="98"/>
        <end position="121"/>
    </location>
</feature>
<evidence type="ECO:0000256" key="3">
    <source>
        <dbReference type="ARBA" id="ARBA00013274"/>
    </source>
</evidence>
<evidence type="ECO:0000256" key="10">
    <source>
        <dbReference type="ARBA" id="ARBA00022989"/>
    </source>
</evidence>
<dbReference type="Pfam" id="PF01734">
    <property type="entry name" value="Patatin"/>
    <property type="match status" value="1"/>
</dbReference>
<dbReference type="EC" id="3.1.1.5" evidence="3"/>
<evidence type="ECO:0000256" key="8">
    <source>
        <dbReference type="ARBA" id="ARBA00022824"/>
    </source>
</evidence>
<sequence>MLISKTGNHCDCQTAASLVYQSANVESFVPALPSDRHPRMACTGDDGDQCQWPSSESTSTPFNEDATEQTWDKMLKASRSVLKARLQQFVEERMQTTMLTGVLIGAGFAVLLIGTVVFFLYRKFKRAYEQQPSGPRYRFRKRDKVLFYGRKIMRKVQTLSSTPPSSNSVSKQSQRIRKRTKVLSIARKILRIRKDPPTLQYKEPPPSLLEADLTEFDVQSSHLPSEVLYMLKNVRVLGHFEKPLFLELCRHMVFIELQEGEVLFRPGDDDDSIYVVQDGRLELCIQENDGTEPVVKDVLPGDSVHSLLSILDIITGYPAPYKTVSTRAATRSTILRLPASAFESVFKKYPETLVRVIQIIMVRLQRVTFLALHNYLGLTTELFNPESQAVPLSNINGVMAEANSGKTARRLHLQDDVPAGISENISEPDCAKESPSNSCRRVRSISMPPECTGNDLNMACERARVIIDEAPASPATQKTSLKKNVTMQPTPSEVLHYTDSGGQSDAISFGKSSTILQAAKRDLQVIIQLQDPGLLDGRVTLHHVKAGSVVARQGDQEVSIHFVISGLLHVYQRMIDREEDTRLFVTHPGELVGQLAVLTGEPLIFTVRAQRDCSFLSISKTHFYEIMRVEPKVVLNVAHTVSRRMSSFIRQIDFALDWMAVEAGRAVYRQGDKSDSTFIVLSGRLRSVIMKDSGKKEMIGEYGRGDLIGVVEALTHQNRATTVHAVRDSELAKLPEGALSSIKRKFPQVVTRLIHLLGQKILQQVNVPLSARSLALHTPGSKWDAGNQASNLSTVTVLPVSEEVPLTAFTLELQHALLAIGPTLLLTSDIIKQRLGAAALDSVHEYRLSSWLGQQEDLHRIVLYQTDYSLTPWTQRCIRQADCIIIVGVGEQDPAVGELERMLEGSAVRAQKQLVLLHREDGLPPQGTVHWLNMRSWISRHLHLSCPRRVFSKRSLPKLLELYQRVFEKPADRHSDFSRLARILTGNAIALILGGGGARGCSQVGILRALCESGIPVDLIGGTSIGSLMGALYAEDRSHTRMRIRAREWAMEMTSKFSKALDFTYPWASMFTGAAFNSSISNVFKSKQIEDLWITYFNITTDITASAMRVHTDGSLWRYVRASMSLSGYLPPLCDPKDGHLLMDGGYINNLPADVARSMGAKVVIAIDVGSRDETNLTNYGDSLSGWWVLWKRFNPLAEKVKVLNMAEIQSRLAYVCCVRHLESVKNSDYCEYIRPPIDRYRTLEFDKFDEIAEVGYQHGKTVFDVWSRSGVVEQMLKDRHQEDFHNIQRKGNVLTCPNASFTDLAEIVSRIEPVKPAVMDEESDYHTDYEEEALESALSDTEVHGRYGEHTEGEETADTDDELEAHTGFVTSPNSIHPQPAFDRPPEELTNQQSPSKQSIK</sequence>
<dbReference type="Pfam" id="PF00027">
    <property type="entry name" value="cNMP_binding"/>
    <property type="match status" value="3"/>
</dbReference>
<evidence type="ECO:0000256" key="1">
    <source>
        <dbReference type="ARBA" id="ARBA00004643"/>
    </source>
</evidence>
<comment type="catalytic activity">
    <reaction evidence="15">
        <text>a 1-acyl-sn-glycero-3-phosphocholine + H2O = sn-glycerol 3-phosphocholine + a fatty acid + H(+)</text>
        <dbReference type="Rhea" id="RHEA:15177"/>
        <dbReference type="ChEBI" id="CHEBI:15377"/>
        <dbReference type="ChEBI" id="CHEBI:15378"/>
        <dbReference type="ChEBI" id="CHEBI:16870"/>
        <dbReference type="ChEBI" id="CHEBI:28868"/>
        <dbReference type="ChEBI" id="CHEBI:58168"/>
        <dbReference type="EC" id="3.1.1.5"/>
    </reaction>
    <physiologicalReaction direction="left-to-right" evidence="15">
        <dbReference type="Rhea" id="RHEA:15178"/>
    </physiologicalReaction>
</comment>
<feature type="short sequence motif" description="GXGXXG" evidence="17">
    <location>
        <begin position="995"/>
        <end position="1000"/>
    </location>
</feature>
<feature type="domain" description="Cyclic nucleotide-binding" evidence="20">
    <location>
        <begin position="534"/>
        <end position="627"/>
    </location>
</feature>
<dbReference type="FunFam" id="2.60.120.10:FF:000022">
    <property type="entry name" value="Patatin like phospholipase domain containing 7"/>
    <property type="match status" value="1"/>
</dbReference>
<dbReference type="PANTHER" id="PTHR14226">
    <property type="entry name" value="NEUROPATHY TARGET ESTERASE/SWISS CHEESE D.MELANOGASTER"/>
    <property type="match status" value="1"/>
</dbReference>
<feature type="region of interest" description="Disordered" evidence="18">
    <location>
        <begin position="42"/>
        <end position="65"/>
    </location>
</feature>
<dbReference type="EMBL" id="HAEH01003723">
    <property type="protein sequence ID" value="SBR72006.1"/>
    <property type="molecule type" value="Transcribed_RNA"/>
</dbReference>
<feature type="compositionally biased region" description="Polar residues" evidence="18">
    <location>
        <begin position="1390"/>
        <end position="1402"/>
    </location>
</feature>
<evidence type="ECO:0000256" key="9">
    <source>
        <dbReference type="ARBA" id="ARBA00022963"/>
    </source>
</evidence>
<dbReference type="InterPro" id="IPR018490">
    <property type="entry name" value="cNMP-bd_dom_sf"/>
</dbReference>
<feature type="domain" description="Cyclic nucleotide-binding" evidence="20">
    <location>
        <begin position="655"/>
        <end position="760"/>
    </location>
</feature>
<proteinExistence type="inferred from homology"/>
<feature type="region of interest" description="Disordered" evidence="18">
    <location>
        <begin position="1334"/>
        <end position="1402"/>
    </location>
</feature>
<dbReference type="InterPro" id="IPR050301">
    <property type="entry name" value="NTE"/>
</dbReference>
<evidence type="ECO:0000256" key="14">
    <source>
        <dbReference type="ARBA" id="ARBA00048133"/>
    </source>
</evidence>
<evidence type="ECO:0000256" key="13">
    <source>
        <dbReference type="ARBA" id="ARBA00047314"/>
    </source>
</evidence>
<dbReference type="PANTHER" id="PTHR14226:SF23">
    <property type="entry name" value="PATATIN-LIKE PHOSPHOLIPASE DOMAIN-CONTAINING PROTEIN 7"/>
    <property type="match status" value="1"/>
</dbReference>
<feature type="compositionally biased region" description="Basic and acidic residues" evidence="18">
    <location>
        <begin position="1342"/>
        <end position="1354"/>
    </location>
</feature>
<evidence type="ECO:0000256" key="16">
    <source>
        <dbReference type="ARBA" id="ARBA00048656"/>
    </source>
</evidence>
<evidence type="ECO:0000256" key="12">
    <source>
        <dbReference type="ARBA" id="ARBA00023136"/>
    </source>
</evidence>
<keyword evidence="9 17" id="KW-0442">Lipid degradation</keyword>
<dbReference type="InterPro" id="IPR056556">
    <property type="entry name" value="NTE1_P-loop_dom"/>
</dbReference>
<keyword evidence="5 19" id="KW-0812">Transmembrane</keyword>
<keyword evidence="12 19" id="KW-0472">Membrane</keyword>
<name>A0A1A8NSK2_9TELE</name>